<name>A0A810Q6K9_9FIRM</name>
<evidence type="ECO:0000256" key="2">
    <source>
        <dbReference type="ARBA" id="ARBA00049360"/>
    </source>
</evidence>
<dbReference type="FunFam" id="3.40.50.300:FF:000285">
    <property type="entry name" value="Sporulation initiation inhibitor Soj"/>
    <property type="match status" value="1"/>
</dbReference>
<dbReference type="KEGG" id="vcop:MM50RIKEN_10690"/>
<dbReference type="Gene3D" id="3.40.50.300">
    <property type="entry name" value="P-loop containing nucleotide triphosphate hydrolases"/>
    <property type="match status" value="1"/>
</dbReference>
<dbReference type="Proteomes" id="UP000681035">
    <property type="component" value="Chromosome"/>
</dbReference>
<evidence type="ECO:0000256" key="3">
    <source>
        <dbReference type="ARBA" id="ARBA00062323"/>
    </source>
</evidence>
<evidence type="ECO:0000313" key="7">
    <source>
        <dbReference type="Proteomes" id="UP000681035"/>
    </source>
</evidence>
<organism evidence="6 7">
    <name type="scientific">Vescimonas coprocola</name>
    <dbReference type="NCBI Taxonomy" id="2714355"/>
    <lineage>
        <taxon>Bacteria</taxon>
        <taxon>Bacillati</taxon>
        <taxon>Bacillota</taxon>
        <taxon>Clostridia</taxon>
        <taxon>Eubacteriales</taxon>
        <taxon>Oscillospiraceae</taxon>
        <taxon>Vescimonas</taxon>
    </lineage>
</organism>
<sequence length="260" mass="27821">MKIIAICNQKGGVGKTTTTINLGAALSKLGKRVLLIDLDPQRNLSDTLGYVPDNTPSTVNELIYFTAYNMPVVVSGFIRHHDGEDLDYIPATPALSSAPTLLATVADGARVLARAIAALTMSDGAASYDYCLLDCKPSLDLLTINALAAADGLLAPVEPEEYAVAGISDLLGTVRQVQRSYNPALEVLGVLLTRCDRRRSSVQQVRDDLIAALGDKVFDAMIPYLTEASNAPRERRSCVSKPGSEIGRAYMAVAKEVLVR</sequence>
<dbReference type="PANTHER" id="PTHR13696:SF99">
    <property type="entry name" value="COBYRINIC ACID AC-DIAMIDE SYNTHASE"/>
    <property type="match status" value="1"/>
</dbReference>
<accession>A0A810Q6K9</accession>
<dbReference type="CDD" id="cd02042">
    <property type="entry name" value="ParAB_family"/>
    <property type="match status" value="1"/>
</dbReference>
<dbReference type="Pfam" id="PF13614">
    <property type="entry name" value="AAA_31"/>
    <property type="match status" value="1"/>
</dbReference>
<dbReference type="AlphaFoldDB" id="A0A810Q6K9"/>
<dbReference type="InterPro" id="IPR027417">
    <property type="entry name" value="P-loop_NTPase"/>
</dbReference>
<comment type="subunit">
    <text evidence="3">Dimerizes in the presence of ATP but not ADP; ATP-binding is required for double-stranded (ds)DNA-binding. Interacts with DnaA.</text>
</comment>
<proteinExistence type="inferred from homology"/>
<evidence type="ECO:0000256" key="4">
    <source>
        <dbReference type="ARBA" id="ARBA00071824"/>
    </source>
</evidence>
<dbReference type="EMBL" id="AP023418">
    <property type="protein sequence ID" value="BCK81306.1"/>
    <property type="molecule type" value="Genomic_DNA"/>
</dbReference>
<evidence type="ECO:0000256" key="1">
    <source>
        <dbReference type="ARBA" id="ARBA00006976"/>
    </source>
</evidence>
<dbReference type="PANTHER" id="PTHR13696">
    <property type="entry name" value="P-LOOP CONTAINING NUCLEOSIDE TRIPHOSPHATE HYDROLASE"/>
    <property type="match status" value="1"/>
</dbReference>
<dbReference type="SUPFAM" id="SSF52540">
    <property type="entry name" value="P-loop containing nucleoside triphosphate hydrolases"/>
    <property type="match status" value="1"/>
</dbReference>
<comment type="similarity">
    <text evidence="1">Belongs to the ParA family.</text>
</comment>
<comment type="catalytic activity">
    <reaction evidence="2">
        <text>ATP + H2O = ADP + phosphate + H(+)</text>
        <dbReference type="Rhea" id="RHEA:13065"/>
        <dbReference type="ChEBI" id="CHEBI:15377"/>
        <dbReference type="ChEBI" id="CHEBI:15378"/>
        <dbReference type="ChEBI" id="CHEBI:30616"/>
        <dbReference type="ChEBI" id="CHEBI:43474"/>
        <dbReference type="ChEBI" id="CHEBI:456216"/>
    </reaction>
</comment>
<evidence type="ECO:0000259" key="5">
    <source>
        <dbReference type="Pfam" id="PF13614"/>
    </source>
</evidence>
<reference evidence="6" key="1">
    <citation type="submission" date="2020-09" db="EMBL/GenBank/DDBJ databases">
        <title>New species isolated from human feces.</title>
        <authorList>
            <person name="Kitahara M."/>
            <person name="Shigeno Y."/>
            <person name="Shime M."/>
            <person name="Matsumoto Y."/>
            <person name="Nakamura S."/>
            <person name="Motooka D."/>
            <person name="Fukuoka S."/>
            <person name="Nishikawa H."/>
            <person name="Benno Y."/>
        </authorList>
    </citation>
    <scope>NUCLEOTIDE SEQUENCE</scope>
    <source>
        <strain evidence="6">MM50</strain>
    </source>
</reference>
<feature type="domain" description="AAA" evidence="5">
    <location>
        <begin position="1"/>
        <end position="187"/>
    </location>
</feature>
<keyword evidence="7" id="KW-1185">Reference proteome</keyword>
<gene>
    <name evidence="6" type="primary">soj</name>
    <name evidence="6" type="ORF">MM50RIKEN_10690</name>
</gene>
<dbReference type="InterPro" id="IPR025669">
    <property type="entry name" value="AAA_dom"/>
</dbReference>
<protein>
    <recommendedName>
        <fullName evidence="4">Sporulation initiation inhibitor protein Soj</fullName>
    </recommendedName>
</protein>
<dbReference type="InterPro" id="IPR050678">
    <property type="entry name" value="DNA_Partitioning_ATPase"/>
</dbReference>
<evidence type="ECO:0000313" key="6">
    <source>
        <dbReference type="EMBL" id="BCK81306.1"/>
    </source>
</evidence>
<dbReference type="RefSeq" id="WP_213542058.1">
    <property type="nucleotide sequence ID" value="NZ_AP023418.1"/>
</dbReference>